<dbReference type="PANTHER" id="PTHR47991">
    <property type="entry name" value="OXOGLUTARATE/IRON-DEPENDENT DIOXYGENASE"/>
    <property type="match status" value="1"/>
</dbReference>
<reference evidence="4" key="2">
    <citation type="submission" date="2018-05" db="EMBL/GenBank/DDBJ databases">
        <title>OmerRS3 (Oryza meridionalis Reference Sequence Version 3).</title>
        <authorList>
            <person name="Zhang J."/>
            <person name="Kudrna D."/>
            <person name="Lee S."/>
            <person name="Talag J."/>
            <person name="Welchert J."/>
            <person name="Wing R.A."/>
        </authorList>
    </citation>
    <scope>NUCLEOTIDE SEQUENCE [LARGE SCALE GENOMIC DNA]</scope>
    <source>
        <strain evidence="4">cv. OR44</strain>
    </source>
</reference>
<keyword evidence="1" id="KW-0479">Metal-binding</keyword>
<dbReference type="EnsemblPlants" id="OMERI10G14640.1">
    <property type="protein sequence ID" value="OMERI10G14640.1"/>
    <property type="gene ID" value="OMERI10G14640"/>
</dbReference>
<dbReference type="GO" id="GO:0046872">
    <property type="term" value="F:metal ion binding"/>
    <property type="evidence" value="ECO:0007669"/>
    <property type="project" value="UniProtKB-KW"/>
</dbReference>
<dbReference type="Gene3D" id="2.60.120.330">
    <property type="entry name" value="B-lactam Antibiotic, Isopenicillin N Synthase, Chain"/>
    <property type="match status" value="1"/>
</dbReference>
<evidence type="ECO:0000313" key="4">
    <source>
        <dbReference type="EnsemblPlants" id="OMERI10G14640.1"/>
    </source>
</evidence>
<dbReference type="PROSITE" id="PS51471">
    <property type="entry name" value="FE2OG_OXY"/>
    <property type="match status" value="1"/>
</dbReference>
<evidence type="ECO:0000313" key="5">
    <source>
        <dbReference type="Proteomes" id="UP000008021"/>
    </source>
</evidence>
<organism evidence="4">
    <name type="scientific">Oryza meridionalis</name>
    <dbReference type="NCBI Taxonomy" id="40149"/>
    <lineage>
        <taxon>Eukaryota</taxon>
        <taxon>Viridiplantae</taxon>
        <taxon>Streptophyta</taxon>
        <taxon>Embryophyta</taxon>
        <taxon>Tracheophyta</taxon>
        <taxon>Spermatophyta</taxon>
        <taxon>Magnoliopsida</taxon>
        <taxon>Liliopsida</taxon>
        <taxon>Poales</taxon>
        <taxon>Poaceae</taxon>
        <taxon>BOP clade</taxon>
        <taxon>Oryzoideae</taxon>
        <taxon>Oryzeae</taxon>
        <taxon>Oryzinae</taxon>
        <taxon>Oryza</taxon>
    </lineage>
</organism>
<dbReference type="Gramene" id="OMERI10G14640.1">
    <property type="protein sequence ID" value="OMERI10G14640.1"/>
    <property type="gene ID" value="OMERI10G14640"/>
</dbReference>
<keyword evidence="5" id="KW-1185">Reference proteome</keyword>
<dbReference type="InterPro" id="IPR050295">
    <property type="entry name" value="Plant_2OG-oxidoreductases"/>
</dbReference>
<dbReference type="HOGENOM" id="CLU_190997_0_0_1"/>
<feature type="domain" description="Fe2OG dioxygenase" evidence="3">
    <location>
        <begin position="1"/>
        <end position="76"/>
    </location>
</feature>
<dbReference type="STRING" id="40149.A0A0E0F0V6"/>
<keyword evidence="2" id="KW-0408">Iron</keyword>
<evidence type="ECO:0000256" key="2">
    <source>
        <dbReference type="ARBA" id="ARBA00023004"/>
    </source>
</evidence>
<dbReference type="InterPro" id="IPR005123">
    <property type="entry name" value="Oxoglu/Fe-dep_dioxygenase_dom"/>
</dbReference>
<dbReference type="InterPro" id="IPR027443">
    <property type="entry name" value="IPNS-like_sf"/>
</dbReference>
<reference evidence="4" key="1">
    <citation type="submission" date="2015-04" db="UniProtKB">
        <authorList>
            <consortium name="EnsemblPlants"/>
        </authorList>
    </citation>
    <scope>IDENTIFICATION</scope>
</reference>
<proteinExistence type="predicted"/>
<evidence type="ECO:0000259" key="3">
    <source>
        <dbReference type="PROSITE" id="PS51471"/>
    </source>
</evidence>
<sequence length="76" mass="8390">MRVNYYPPCQQADKVIGLSPHTDVVGLTLLLQVNDVNGLQINKDGKWFNVDAINGAIIVNVGDTLEFDFDQSQNIS</sequence>
<protein>
    <recommendedName>
        <fullName evidence="3">Fe2OG dioxygenase domain-containing protein</fullName>
    </recommendedName>
</protein>
<dbReference type="AlphaFoldDB" id="A0A0E0F0V6"/>
<accession>A0A0E0F0V6</accession>
<name>A0A0E0F0V6_9ORYZ</name>
<dbReference type="Pfam" id="PF03171">
    <property type="entry name" value="2OG-FeII_Oxy"/>
    <property type="match status" value="1"/>
</dbReference>
<evidence type="ECO:0000256" key="1">
    <source>
        <dbReference type="ARBA" id="ARBA00022723"/>
    </source>
</evidence>
<dbReference type="InterPro" id="IPR044861">
    <property type="entry name" value="IPNS-like_FE2OG_OXY"/>
</dbReference>
<dbReference type="SUPFAM" id="SSF51197">
    <property type="entry name" value="Clavaminate synthase-like"/>
    <property type="match status" value="1"/>
</dbReference>
<dbReference type="Proteomes" id="UP000008021">
    <property type="component" value="Chromosome 10"/>
</dbReference>